<organism evidence="2 3">
    <name type="scientific">Halomicronema hongdechloris C2206</name>
    <dbReference type="NCBI Taxonomy" id="1641165"/>
    <lineage>
        <taxon>Bacteria</taxon>
        <taxon>Bacillati</taxon>
        <taxon>Cyanobacteriota</taxon>
        <taxon>Cyanophyceae</taxon>
        <taxon>Nodosilineales</taxon>
        <taxon>Nodosilineaceae</taxon>
        <taxon>Halomicronema</taxon>
    </lineage>
</organism>
<dbReference type="Proteomes" id="UP000191901">
    <property type="component" value="Chromosome"/>
</dbReference>
<dbReference type="KEGG" id="hhg:XM38_042570"/>
<evidence type="ECO:0000313" key="3">
    <source>
        <dbReference type="Proteomes" id="UP000191901"/>
    </source>
</evidence>
<evidence type="ECO:0000256" key="1">
    <source>
        <dbReference type="SAM" id="MobiDB-lite"/>
    </source>
</evidence>
<reference evidence="2 3" key="1">
    <citation type="journal article" date="2016" name="Biochim. Biophys. Acta">
        <title>Characterization of red-shifted phycobilisomes isolated from the chlorophyll f-containing cyanobacterium Halomicronema hongdechloris.</title>
        <authorList>
            <person name="Li Y."/>
            <person name="Lin Y."/>
            <person name="Garvey C.J."/>
            <person name="Birch D."/>
            <person name="Corkery R.W."/>
            <person name="Loughlin P.C."/>
            <person name="Scheer H."/>
            <person name="Willows R.D."/>
            <person name="Chen M."/>
        </authorList>
    </citation>
    <scope>NUCLEOTIDE SEQUENCE [LARGE SCALE GENOMIC DNA]</scope>
    <source>
        <strain evidence="2 3">C2206</strain>
    </source>
</reference>
<feature type="region of interest" description="Disordered" evidence="1">
    <location>
        <begin position="53"/>
        <end position="75"/>
    </location>
</feature>
<proteinExistence type="predicted"/>
<gene>
    <name evidence="2" type="ORF">XM38_042570</name>
</gene>
<dbReference type="EMBL" id="CP021983">
    <property type="protein sequence ID" value="ASC73293.1"/>
    <property type="molecule type" value="Genomic_DNA"/>
</dbReference>
<accession>A0A1Z3HSK8</accession>
<name>A0A1Z3HSK8_9CYAN</name>
<dbReference type="AlphaFoldDB" id="A0A1Z3HSK8"/>
<dbReference type="RefSeq" id="WP_080811260.1">
    <property type="nucleotide sequence ID" value="NZ_CP021983.2"/>
</dbReference>
<sequence length="75" mass="8881">MWKDEIVEEIHRIREEYAKSFNYDLNAIFADLRKKQEESGREVVTLSRKPGLTTRWSGRTRDLGEEAKDISHRST</sequence>
<keyword evidence="3" id="KW-1185">Reference proteome</keyword>
<evidence type="ECO:0000313" key="2">
    <source>
        <dbReference type="EMBL" id="ASC73293.1"/>
    </source>
</evidence>
<dbReference type="OrthoDB" id="490861at2"/>
<feature type="compositionally biased region" description="Basic and acidic residues" evidence="1">
    <location>
        <begin position="59"/>
        <end position="75"/>
    </location>
</feature>
<protein>
    <submittedName>
        <fullName evidence="2">Uncharacterized protein</fullName>
    </submittedName>
</protein>